<sequence length="393" mass="41914">MRMAILGQSTHPRESPMSDRRSEDPAGDEPSSSIPDEVWEQFIRDSERDIRGSAPKEPSARARMVSERLKREGAPSEGWRTGPTGTAKKGRRRKMWAIIGVPVAIAVAVVAMKPSLLPGDPFGGQADVDEAASPLAAETAPPTAAPGAADPATPTLDEPFAGSPALNWADGGAGIVLPKATVVGAVSKDKVELALQQTRKLLIDANLNPKVVAGARPVAALSVLDPKQPGLIDDLNTALRAPSEAHDPLSMFSRFDPDEVRLVGDVIKTRGRITFKKGRFDAVTVHADFTFVYPVVRTDGSTEVTRTIVRRVIDTELPDPAHYKVTSGRLMVVKYDEDAGNSACDVNDGYLHPRFPSQAPSASATPTGPSVDPYDRSRDIGEESGDCGTVSRT</sequence>
<keyword evidence="2" id="KW-0812">Transmembrane</keyword>
<evidence type="ECO:0000313" key="4">
    <source>
        <dbReference type="Proteomes" id="UP001160499"/>
    </source>
</evidence>
<proteinExistence type="predicted"/>
<keyword evidence="4" id="KW-1185">Reference proteome</keyword>
<feature type="region of interest" description="Disordered" evidence="1">
    <location>
        <begin position="1"/>
        <end position="91"/>
    </location>
</feature>
<evidence type="ECO:0008006" key="5">
    <source>
        <dbReference type="Google" id="ProtNLM"/>
    </source>
</evidence>
<evidence type="ECO:0000256" key="1">
    <source>
        <dbReference type="SAM" id="MobiDB-lite"/>
    </source>
</evidence>
<accession>A0ABT6LQ18</accession>
<feature type="region of interest" description="Disordered" evidence="1">
    <location>
        <begin position="351"/>
        <end position="393"/>
    </location>
</feature>
<feature type="compositionally biased region" description="Basic and acidic residues" evidence="1">
    <location>
        <begin position="58"/>
        <end position="74"/>
    </location>
</feature>
<evidence type="ECO:0000256" key="2">
    <source>
        <dbReference type="SAM" id="Phobius"/>
    </source>
</evidence>
<feature type="transmembrane region" description="Helical" evidence="2">
    <location>
        <begin position="95"/>
        <end position="112"/>
    </location>
</feature>
<evidence type="ECO:0000313" key="3">
    <source>
        <dbReference type="EMBL" id="MDH6217469.1"/>
    </source>
</evidence>
<gene>
    <name evidence="3" type="ORF">M2283_004797</name>
</gene>
<protein>
    <recommendedName>
        <fullName evidence="5">Peptidoglycan-binding protein</fullName>
    </recommendedName>
</protein>
<feature type="compositionally biased region" description="Polar residues" evidence="1">
    <location>
        <begin position="358"/>
        <end position="368"/>
    </location>
</feature>
<name>A0ABT6LQ18_9ACTN</name>
<feature type="compositionally biased region" description="Basic and acidic residues" evidence="1">
    <location>
        <begin position="42"/>
        <end position="51"/>
    </location>
</feature>
<comment type="caution">
    <text evidence="3">The sequence shown here is derived from an EMBL/GenBank/DDBJ whole genome shotgun (WGS) entry which is preliminary data.</text>
</comment>
<feature type="compositionally biased region" description="Low complexity" evidence="1">
    <location>
        <begin position="133"/>
        <end position="155"/>
    </location>
</feature>
<keyword evidence="2" id="KW-1133">Transmembrane helix</keyword>
<reference evidence="3 4" key="1">
    <citation type="submission" date="2023-04" db="EMBL/GenBank/DDBJ databases">
        <title>Forest soil microbial communities from Buena Vista Peninsula, Colon Province, Panama.</title>
        <authorList>
            <person name="Bouskill N."/>
        </authorList>
    </citation>
    <scope>NUCLEOTIDE SEQUENCE [LARGE SCALE GENOMIC DNA]</scope>
    <source>
        <strain evidence="3 4">GGS1</strain>
    </source>
</reference>
<feature type="compositionally biased region" description="Basic and acidic residues" evidence="1">
    <location>
        <begin position="11"/>
        <end position="24"/>
    </location>
</feature>
<organism evidence="3 4">
    <name type="scientific">Streptomyces pseudovenezuelae</name>
    <dbReference type="NCBI Taxonomy" id="67350"/>
    <lineage>
        <taxon>Bacteria</taxon>
        <taxon>Bacillati</taxon>
        <taxon>Actinomycetota</taxon>
        <taxon>Actinomycetes</taxon>
        <taxon>Kitasatosporales</taxon>
        <taxon>Streptomycetaceae</taxon>
        <taxon>Streptomyces</taxon>
        <taxon>Streptomyces aurantiacus group</taxon>
    </lineage>
</organism>
<feature type="region of interest" description="Disordered" evidence="1">
    <location>
        <begin position="133"/>
        <end position="158"/>
    </location>
</feature>
<dbReference type="Proteomes" id="UP001160499">
    <property type="component" value="Unassembled WGS sequence"/>
</dbReference>
<keyword evidence="2" id="KW-0472">Membrane</keyword>
<dbReference type="EMBL" id="JARXVH010000007">
    <property type="protein sequence ID" value="MDH6217469.1"/>
    <property type="molecule type" value="Genomic_DNA"/>
</dbReference>